<dbReference type="Pfam" id="PF00126">
    <property type="entry name" value="HTH_1"/>
    <property type="match status" value="1"/>
</dbReference>
<evidence type="ECO:0000256" key="5">
    <source>
        <dbReference type="SAM" id="MobiDB-lite"/>
    </source>
</evidence>
<dbReference type="InterPro" id="IPR036390">
    <property type="entry name" value="WH_DNA-bd_sf"/>
</dbReference>
<dbReference type="AlphaFoldDB" id="A0A1D8IMX4"/>
<dbReference type="GO" id="GO:0003700">
    <property type="term" value="F:DNA-binding transcription factor activity"/>
    <property type="evidence" value="ECO:0007669"/>
    <property type="project" value="InterPro"/>
</dbReference>
<gene>
    <name evidence="7" type="ORF">BI364_07435</name>
</gene>
<protein>
    <recommendedName>
        <fullName evidence="6">HTH lysR-type domain-containing protein</fullName>
    </recommendedName>
</protein>
<accession>A0A1D8IMX4</accession>
<dbReference type="InterPro" id="IPR037423">
    <property type="entry name" value="CysB_PBP2"/>
</dbReference>
<dbReference type="EMBL" id="CP017415">
    <property type="protein sequence ID" value="AOU97819.1"/>
    <property type="molecule type" value="Genomic_DNA"/>
</dbReference>
<dbReference type="Pfam" id="PF03466">
    <property type="entry name" value="LysR_substrate"/>
    <property type="match status" value="1"/>
</dbReference>
<dbReference type="PROSITE" id="PS50931">
    <property type="entry name" value="HTH_LYSR"/>
    <property type="match status" value="1"/>
</dbReference>
<feature type="compositionally biased region" description="Polar residues" evidence="5">
    <location>
        <begin position="368"/>
        <end position="386"/>
    </location>
</feature>
<dbReference type="GO" id="GO:0000976">
    <property type="term" value="F:transcription cis-regulatory region binding"/>
    <property type="evidence" value="ECO:0007669"/>
    <property type="project" value="TreeGrafter"/>
</dbReference>
<dbReference type="Gene3D" id="1.10.10.10">
    <property type="entry name" value="Winged helix-like DNA-binding domain superfamily/Winged helix DNA-binding domain"/>
    <property type="match status" value="1"/>
</dbReference>
<dbReference type="PANTHER" id="PTHR30126:SF6">
    <property type="entry name" value="HTH-TYPE TRANSCRIPTIONAL REGULATOR CYSB-RELATED"/>
    <property type="match status" value="1"/>
</dbReference>
<name>A0A1D8IMX4_9GAMM</name>
<evidence type="ECO:0000256" key="2">
    <source>
        <dbReference type="ARBA" id="ARBA00023015"/>
    </source>
</evidence>
<evidence type="ECO:0000256" key="3">
    <source>
        <dbReference type="ARBA" id="ARBA00023125"/>
    </source>
</evidence>
<keyword evidence="2" id="KW-0805">Transcription regulation</keyword>
<dbReference type="InterPro" id="IPR000847">
    <property type="entry name" value="LysR_HTH_N"/>
</dbReference>
<dbReference type="InterPro" id="IPR036388">
    <property type="entry name" value="WH-like_DNA-bd_sf"/>
</dbReference>
<dbReference type="GO" id="GO:0019344">
    <property type="term" value="P:cysteine biosynthetic process"/>
    <property type="evidence" value="ECO:0007669"/>
    <property type="project" value="TreeGrafter"/>
</dbReference>
<dbReference type="PANTHER" id="PTHR30126">
    <property type="entry name" value="HTH-TYPE TRANSCRIPTIONAL REGULATOR"/>
    <property type="match status" value="1"/>
</dbReference>
<evidence type="ECO:0000313" key="8">
    <source>
        <dbReference type="Proteomes" id="UP000095401"/>
    </source>
</evidence>
<keyword evidence="8" id="KW-1185">Reference proteome</keyword>
<dbReference type="NCBIfam" id="NF009326">
    <property type="entry name" value="PRK12681.1"/>
    <property type="match status" value="1"/>
</dbReference>
<dbReference type="InterPro" id="IPR005119">
    <property type="entry name" value="LysR_subst-bd"/>
</dbReference>
<comment type="similarity">
    <text evidence="1">Belongs to the LysR transcriptional regulatory family.</text>
</comment>
<dbReference type="SUPFAM" id="SSF46785">
    <property type="entry name" value="Winged helix' DNA-binding domain"/>
    <property type="match status" value="1"/>
</dbReference>
<dbReference type="Gene3D" id="3.40.190.10">
    <property type="entry name" value="Periplasmic binding protein-like II"/>
    <property type="match status" value="2"/>
</dbReference>
<dbReference type="KEGG" id="aprs:BI364_07435"/>
<dbReference type="NCBIfam" id="NF009327">
    <property type="entry name" value="PRK12684.1"/>
    <property type="match status" value="1"/>
</dbReference>
<evidence type="ECO:0000259" key="6">
    <source>
        <dbReference type="PROSITE" id="PS50931"/>
    </source>
</evidence>
<proteinExistence type="inferred from homology"/>
<sequence length="386" mass="43424">MMVIRFLRLQTLENSLRRFQIQPLNDIAFKREKRMKLRQIQCVCAVVRNGLNVSTAAETLFTSQPGVSKQIRQIEDELGAQIFERSGRQLTCLTAFGRGILPYLERIQNETDNARRIARELTAPGTGTLSIATTHTQARYALPDVISAFRARYPAVSLNLHQGTPDQIAELAAAGKVDIAIATEGLEHFDELVLFPCYLWNRAVVVPKDHPLTQIQRPTLEDLASYPLITYVFSFADRSKMTEAFARRRLEPNLVLTATDAEVIKTYVRSGLGVGIIARMAYEPMRDTDLACIDIRHLFQDEVTSIGLRRGLVLSPPMYDFIHRFAPHLDKLSIDVALLSQDTGKGKRLFKAHLPYLIRVTESRMHQGATNPTPQKSAQINAESRG</sequence>
<keyword evidence="4" id="KW-0804">Transcription</keyword>
<evidence type="ECO:0000256" key="4">
    <source>
        <dbReference type="ARBA" id="ARBA00023163"/>
    </source>
</evidence>
<feature type="region of interest" description="Disordered" evidence="5">
    <location>
        <begin position="365"/>
        <end position="386"/>
    </location>
</feature>
<dbReference type="CDD" id="cd08413">
    <property type="entry name" value="PBP2_CysB_like"/>
    <property type="match status" value="1"/>
</dbReference>
<dbReference type="SUPFAM" id="SSF53850">
    <property type="entry name" value="Periplasmic binding protein-like II"/>
    <property type="match status" value="1"/>
</dbReference>
<organism evidence="7 8">
    <name type="scientific">Acidihalobacter yilgarnensis</name>
    <dbReference type="NCBI Taxonomy" id="2819280"/>
    <lineage>
        <taxon>Bacteria</taxon>
        <taxon>Pseudomonadati</taxon>
        <taxon>Pseudomonadota</taxon>
        <taxon>Gammaproteobacteria</taxon>
        <taxon>Chromatiales</taxon>
        <taxon>Ectothiorhodospiraceae</taxon>
        <taxon>Acidihalobacter</taxon>
    </lineage>
</organism>
<keyword evidence="3" id="KW-0238">DNA-binding</keyword>
<dbReference type="Proteomes" id="UP000095401">
    <property type="component" value="Chromosome"/>
</dbReference>
<reference evidence="8" key="1">
    <citation type="submission" date="2016-09" db="EMBL/GenBank/DDBJ databases">
        <title>Acidihalobacter prosperus F5.</title>
        <authorList>
            <person name="Khaleque H.N."/>
            <person name="Ramsay J.P."/>
            <person name="Kaksonen A.H."/>
            <person name="Boxall N.J."/>
            <person name="Watkin E.L.J."/>
        </authorList>
    </citation>
    <scope>NUCLEOTIDE SEQUENCE [LARGE SCALE GENOMIC DNA]</scope>
    <source>
        <strain evidence="8">F5</strain>
    </source>
</reference>
<evidence type="ECO:0000256" key="1">
    <source>
        <dbReference type="ARBA" id="ARBA00009437"/>
    </source>
</evidence>
<dbReference type="PRINTS" id="PR00039">
    <property type="entry name" value="HTHLYSR"/>
</dbReference>
<feature type="domain" description="HTH lysR-type" evidence="6">
    <location>
        <begin position="35"/>
        <end position="93"/>
    </location>
</feature>
<evidence type="ECO:0000313" key="7">
    <source>
        <dbReference type="EMBL" id="AOU97819.1"/>
    </source>
</evidence>